<proteinExistence type="predicted"/>
<evidence type="ECO:0000313" key="1">
    <source>
        <dbReference type="EMBL" id="CAG6672058.1"/>
    </source>
</evidence>
<organism evidence="1">
    <name type="scientific">Cacopsylla melanoneura</name>
    <dbReference type="NCBI Taxonomy" id="428564"/>
    <lineage>
        <taxon>Eukaryota</taxon>
        <taxon>Metazoa</taxon>
        <taxon>Ecdysozoa</taxon>
        <taxon>Arthropoda</taxon>
        <taxon>Hexapoda</taxon>
        <taxon>Insecta</taxon>
        <taxon>Pterygota</taxon>
        <taxon>Neoptera</taxon>
        <taxon>Paraneoptera</taxon>
        <taxon>Hemiptera</taxon>
        <taxon>Sternorrhyncha</taxon>
        <taxon>Psylloidea</taxon>
        <taxon>Psyllidae</taxon>
        <taxon>Psyllinae</taxon>
        <taxon>Cacopsylla</taxon>
    </lineage>
</organism>
<reference evidence="1" key="1">
    <citation type="submission" date="2021-05" db="EMBL/GenBank/DDBJ databases">
        <authorList>
            <person name="Alioto T."/>
            <person name="Alioto T."/>
            <person name="Gomez Garrido J."/>
        </authorList>
    </citation>
    <scope>NUCLEOTIDE SEQUENCE</scope>
</reference>
<protein>
    <submittedName>
        <fullName evidence="1">Uncharacterized protein</fullName>
    </submittedName>
</protein>
<accession>A0A8D8WTL2</accession>
<dbReference type="EMBL" id="HBUF01227500">
    <property type="protein sequence ID" value="CAG6672058.1"/>
    <property type="molecule type" value="Transcribed_RNA"/>
</dbReference>
<dbReference type="AlphaFoldDB" id="A0A8D8WTL2"/>
<name>A0A8D8WTL2_9HEMI</name>
<sequence length="107" mass="11400">MFSHTLLAFIFFSFDCDVDCLPDFGLLLVLFSLESLVLFSLESLLLSSSSLSIGSNRGNLVSSFSEFSLSCSCISSPSSSCSLTLVGKFPCSLSLASLESFLTLPTS</sequence>